<proteinExistence type="predicted"/>
<evidence type="ECO:0000313" key="1">
    <source>
        <dbReference type="EMBL" id="GFB16009.1"/>
    </source>
</evidence>
<reference evidence="1" key="1">
    <citation type="journal article" date="2019" name="Sci. Rep.">
        <title>Draft genome of Tanacetum cinerariifolium, the natural source of mosquito coil.</title>
        <authorList>
            <person name="Yamashiro T."/>
            <person name="Shiraishi A."/>
            <person name="Satake H."/>
            <person name="Nakayama K."/>
        </authorList>
    </citation>
    <scope>NUCLEOTIDE SEQUENCE</scope>
</reference>
<comment type="caution">
    <text evidence="1">The sequence shown here is derived from an EMBL/GenBank/DDBJ whole genome shotgun (WGS) entry which is preliminary data.</text>
</comment>
<dbReference type="AlphaFoldDB" id="A0A699KX64"/>
<feature type="non-terminal residue" evidence="1">
    <location>
        <position position="49"/>
    </location>
</feature>
<accession>A0A699KX64</accession>
<name>A0A699KX64_TANCI</name>
<organism evidence="1">
    <name type="scientific">Tanacetum cinerariifolium</name>
    <name type="common">Dalmatian daisy</name>
    <name type="synonym">Chrysanthemum cinerariifolium</name>
    <dbReference type="NCBI Taxonomy" id="118510"/>
    <lineage>
        <taxon>Eukaryota</taxon>
        <taxon>Viridiplantae</taxon>
        <taxon>Streptophyta</taxon>
        <taxon>Embryophyta</taxon>
        <taxon>Tracheophyta</taxon>
        <taxon>Spermatophyta</taxon>
        <taxon>Magnoliopsida</taxon>
        <taxon>eudicotyledons</taxon>
        <taxon>Gunneridae</taxon>
        <taxon>Pentapetalae</taxon>
        <taxon>asterids</taxon>
        <taxon>campanulids</taxon>
        <taxon>Asterales</taxon>
        <taxon>Asteraceae</taxon>
        <taxon>Asteroideae</taxon>
        <taxon>Anthemideae</taxon>
        <taxon>Anthemidinae</taxon>
        <taxon>Tanacetum</taxon>
    </lineage>
</organism>
<gene>
    <name evidence="1" type="ORF">Tci_687980</name>
</gene>
<protein>
    <submittedName>
        <fullName evidence="1">Uncharacterized protein</fullName>
    </submittedName>
</protein>
<dbReference type="EMBL" id="BKCJ010565008">
    <property type="protein sequence ID" value="GFB16009.1"/>
    <property type="molecule type" value="Genomic_DNA"/>
</dbReference>
<sequence>MHKAFQLPVMEFPLPGEVSTASEESSHCQKKREATAVKIALLLKSRRNC</sequence>